<sequence length="153" mass="16851">MGDNAAQKTGSAKNMTGETKNINFCPMEVVVTGCYDGDGYLPAGPFKFPDIKTSVGVSDLSTFKSTGKFTCQVPGYYHIVTTIISTDNYARIDIMKNSNTIHWQYGTGYTDFAYWKPGTAAVALELKTNDNVWIKLASTYHISESCLTIFKIN</sequence>
<reference evidence="2 3" key="1">
    <citation type="submission" date="2020-06" db="EMBL/GenBank/DDBJ databases">
        <authorList>
            <person name="Li R."/>
            <person name="Bekaert M."/>
        </authorList>
    </citation>
    <scope>NUCLEOTIDE SEQUENCE [LARGE SCALE GENOMIC DNA]</scope>
    <source>
        <strain evidence="3">wild</strain>
    </source>
</reference>
<dbReference type="EMBL" id="CACVKT020005631">
    <property type="protein sequence ID" value="CAC5396681.1"/>
    <property type="molecule type" value="Genomic_DNA"/>
</dbReference>
<dbReference type="PRINTS" id="PR00007">
    <property type="entry name" value="COMPLEMNTC1Q"/>
</dbReference>
<dbReference type="InterPro" id="IPR008983">
    <property type="entry name" value="Tumour_necrosis_fac-like_dom"/>
</dbReference>
<dbReference type="Gene3D" id="2.60.120.40">
    <property type="match status" value="1"/>
</dbReference>
<dbReference type="Proteomes" id="UP000507470">
    <property type="component" value="Unassembled WGS sequence"/>
</dbReference>
<evidence type="ECO:0000259" key="1">
    <source>
        <dbReference type="Pfam" id="PF00386"/>
    </source>
</evidence>
<dbReference type="Pfam" id="PF00386">
    <property type="entry name" value="C1q"/>
    <property type="match status" value="1"/>
</dbReference>
<dbReference type="SUPFAM" id="SSF49842">
    <property type="entry name" value="TNF-like"/>
    <property type="match status" value="1"/>
</dbReference>
<evidence type="ECO:0000313" key="3">
    <source>
        <dbReference type="Proteomes" id="UP000507470"/>
    </source>
</evidence>
<keyword evidence="3" id="KW-1185">Reference proteome</keyword>
<gene>
    <name evidence="2" type="ORF">MCOR_31205</name>
</gene>
<dbReference type="OrthoDB" id="6113442at2759"/>
<feature type="domain" description="C1q" evidence="1">
    <location>
        <begin position="64"/>
        <end position="139"/>
    </location>
</feature>
<proteinExistence type="predicted"/>
<dbReference type="InterPro" id="IPR001073">
    <property type="entry name" value="C1q_dom"/>
</dbReference>
<evidence type="ECO:0000313" key="2">
    <source>
        <dbReference type="EMBL" id="CAC5396681.1"/>
    </source>
</evidence>
<protein>
    <recommendedName>
        <fullName evidence="1">C1q domain-containing protein</fullName>
    </recommendedName>
</protein>
<organism evidence="2 3">
    <name type="scientific">Mytilus coruscus</name>
    <name type="common">Sea mussel</name>
    <dbReference type="NCBI Taxonomy" id="42192"/>
    <lineage>
        <taxon>Eukaryota</taxon>
        <taxon>Metazoa</taxon>
        <taxon>Spiralia</taxon>
        <taxon>Lophotrochozoa</taxon>
        <taxon>Mollusca</taxon>
        <taxon>Bivalvia</taxon>
        <taxon>Autobranchia</taxon>
        <taxon>Pteriomorphia</taxon>
        <taxon>Mytilida</taxon>
        <taxon>Mytiloidea</taxon>
        <taxon>Mytilidae</taxon>
        <taxon>Mytilinae</taxon>
        <taxon>Mytilus</taxon>
    </lineage>
</organism>
<dbReference type="AlphaFoldDB" id="A0A6J8CLE5"/>
<name>A0A6J8CLE5_MYTCO</name>
<accession>A0A6J8CLE5</accession>